<dbReference type="RefSeq" id="WP_171001828.1">
    <property type="nucleotide sequence ID" value="NZ_BJDN01000005.1"/>
</dbReference>
<feature type="compositionally biased region" description="Basic residues" evidence="1">
    <location>
        <begin position="1"/>
        <end position="11"/>
    </location>
</feature>
<feature type="compositionally biased region" description="Basic and acidic residues" evidence="1">
    <location>
        <begin position="12"/>
        <end position="24"/>
    </location>
</feature>
<sequence>MRIHLRSHTKDRKVSETGSHDFKDMVRQAQQSTSDFRRLQDKFAKLTVKYKKKSK</sequence>
<evidence type="ECO:0000256" key="1">
    <source>
        <dbReference type="SAM" id="MobiDB-lite"/>
    </source>
</evidence>
<protein>
    <submittedName>
        <fullName evidence="2">Uncharacterized protein</fullName>
    </submittedName>
</protein>
<evidence type="ECO:0000313" key="2">
    <source>
        <dbReference type="EMBL" id="MFD0896766.1"/>
    </source>
</evidence>
<dbReference type="EMBL" id="JBHTIO010000017">
    <property type="protein sequence ID" value="MFD0896766.1"/>
    <property type="molecule type" value="Genomic_DNA"/>
</dbReference>
<name>A0ABW3EAL5_9LACO</name>
<organism evidence="2 3">
    <name type="scientific">Loigolactobacillus binensis</name>
    <dbReference type="NCBI Taxonomy" id="2559922"/>
    <lineage>
        <taxon>Bacteria</taxon>
        <taxon>Bacillati</taxon>
        <taxon>Bacillota</taxon>
        <taxon>Bacilli</taxon>
        <taxon>Lactobacillales</taxon>
        <taxon>Lactobacillaceae</taxon>
        <taxon>Loigolactobacillus</taxon>
    </lineage>
</organism>
<accession>A0ABW3EAL5</accession>
<reference evidence="3" key="1">
    <citation type="journal article" date="2019" name="Int. J. Syst. Evol. Microbiol.">
        <title>The Global Catalogue of Microorganisms (GCM) 10K type strain sequencing project: providing services to taxonomists for standard genome sequencing and annotation.</title>
        <authorList>
            <consortium name="The Broad Institute Genomics Platform"/>
            <consortium name="The Broad Institute Genome Sequencing Center for Infectious Disease"/>
            <person name="Wu L."/>
            <person name="Ma J."/>
        </authorList>
    </citation>
    <scope>NUCLEOTIDE SEQUENCE [LARGE SCALE GENOMIC DNA]</scope>
    <source>
        <strain evidence="3">CCM 8925</strain>
    </source>
</reference>
<proteinExistence type="predicted"/>
<evidence type="ECO:0000313" key="3">
    <source>
        <dbReference type="Proteomes" id="UP001597104"/>
    </source>
</evidence>
<feature type="region of interest" description="Disordered" evidence="1">
    <location>
        <begin position="1"/>
        <end position="24"/>
    </location>
</feature>
<dbReference type="Proteomes" id="UP001597104">
    <property type="component" value="Unassembled WGS sequence"/>
</dbReference>
<keyword evidence="3" id="KW-1185">Reference proteome</keyword>
<comment type="caution">
    <text evidence="2">The sequence shown here is derived from an EMBL/GenBank/DDBJ whole genome shotgun (WGS) entry which is preliminary data.</text>
</comment>
<gene>
    <name evidence="2" type="ORF">ACFQZ7_03320</name>
</gene>